<dbReference type="InterPro" id="IPR024111">
    <property type="entry name" value="PEX5/PEX5L"/>
</dbReference>
<evidence type="ECO:0000256" key="7">
    <source>
        <dbReference type="ARBA" id="ARBA00023140"/>
    </source>
</evidence>
<keyword evidence="5" id="KW-0677">Repeat</keyword>
<dbReference type="GO" id="GO:0016560">
    <property type="term" value="P:protein import into peroxisome matrix, docking"/>
    <property type="evidence" value="ECO:0007669"/>
    <property type="project" value="TreeGrafter"/>
</dbReference>
<organism evidence="9 10">
    <name type="scientific">Polypedilum vanderplanki</name>
    <name type="common">Sleeping chironomid midge</name>
    <dbReference type="NCBI Taxonomy" id="319348"/>
    <lineage>
        <taxon>Eukaryota</taxon>
        <taxon>Metazoa</taxon>
        <taxon>Ecdysozoa</taxon>
        <taxon>Arthropoda</taxon>
        <taxon>Hexapoda</taxon>
        <taxon>Insecta</taxon>
        <taxon>Pterygota</taxon>
        <taxon>Neoptera</taxon>
        <taxon>Endopterygota</taxon>
        <taxon>Diptera</taxon>
        <taxon>Nematocera</taxon>
        <taxon>Chironomoidea</taxon>
        <taxon>Chironomidae</taxon>
        <taxon>Chironominae</taxon>
        <taxon>Polypedilum</taxon>
        <taxon>Polypedilum</taxon>
    </lineage>
</organism>
<evidence type="ECO:0000313" key="10">
    <source>
        <dbReference type="Proteomes" id="UP001107558"/>
    </source>
</evidence>
<evidence type="ECO:0008006" key="11">
    <source>
        <dbReference type="Google" id="ProtNLM"/>
    </source>
</evidence>
<dbReference type="PANTHER" id="PTHR10130:SF0">
    <property type="entry name" value="GH08708P"/>
    <property type="match status" value="1"/>
</dbReference>
<keyword evidence="10" id="KW-1185">Reference proteome</keyword>
<sequence length="556" mass="63425">MNFKDMLENECGQANPLMQLGQQLTSDTTLRDEGISANFRDMNFQPENTFRMDMLLKEMQEMDKIVQQPVLGPKINEVISETTNANAVGMDSNFAEFWQKSLAQPSTSQQSNFLTWNNNNIPSTSNYRPYQRPNYTQFFPSTSNVGHSRAFFQQTANDFFKEVEIEAKKDAEKEDKTTEDWAKSFEESKKAEDEFNEQYNKEFWDRLQDEWKKLSAEENSKEHPWLNDFSDYYDPYKEYKFDDNNPMIDVENALEKGKSFLANGDIPSAVLCFESAVKQDPESAEAWKLLGTSQAENEKDPNAIAALKRSLEIAPNDMQVLLALAISYTNESYQNLALKMLNQWMRVNPKYASLTHPEASEGAGIEEITTSRIRGMELQNTQELFLKAVQLNAESGNFDSDIQEALGVLFNLSSEYDKTVDCFQAAVEISPNNAKLWNRLGASFANGNRPIEAVGAYQRALEIEPGFIRARYNVGVVCINLKSYKEAAEHLLLALNHQATSKQRAGINIENVQNQMSDTLWSTLRMTISLMGKHNLQDFVDKRDLDSLNKEFTMES</sequence>
<dbReference type="GO" id="GO:0005052">
    <property type="term" value="F:peroxisome matrix targeting signal-1 binding"/>
    <property type="evidence" value="ECO:0007669"/>
    <property type="project" value="TreeGrafter"/>
</dbReference>
<evidence type="ECO:0000313" key="9">
    <source>
        <dbReference type="EMBL" id="KAG5669696.1"/>
    </source>
</evidence>
<dbReference type="AlphaFoldDB" id="A0A9J6BJ31"/>
<evidence type="ECO:0000256" key="5">
    <source>
        <dbReference type="ARBA" id="ARBA00022737"/>
    </source>
</evidence>
<dbReference type="SMART" id="SM00028">
    <property type="entry name" value="TPR"/>
    <property type="match status" value="5"/>
</dbReference>
<dbReference type="Pfam" id="PF13432">
    <property type="entry name" value="TPR_16"/>
    <property type="match status" value="2"/>
</dbReference>
<feature type="repeat" description="TPR" evidence="8">
    <location>
        <begin position="250"/>
        <end position="283"/>
    </location>
</feature>
<dbReference type="OrthoDB" id="10006023at2759"/>
<evidence type="ECO:0000256" key="1">
    <source>
        <dbReference type="ARBA" id="ARBA00004275"/>
    </source>
</evidence>
<reference evidence="9" key="1">
    <citation type="submission" date="2021-03" db="EMBL/GenBank/DDBJ databases">
        <title>Chromosome level genome of the anhydrobiotic midge Polypedilum vanderplanki.</title>
        <authorList>
            <person name="Yoshida Y."/>
            <person name="Kikawada T."/>
            <person name="Gusev O."/>
        </authorList>
    </citation>
    <scope>NUCLEOTIDE SEQUENCE</scope>
    <source>
        <strain evidence="9">NIAS01</strain>
        <tissue evidence="9">Whole body or cell culture</tissue>
    </source>
</reference>
<dbReference type="GO" id="GO:0005778">
    <property type="term" value="C:peroxisomal membrane"/>
    <property type="evidence" value="ECO:0007669"/>
    <property type="project" value="TreeGrafter"/>
</dbReference>
<dbReference type="Proteomes" id="UP001107558">
    <property type="component" value="Chromosome 4"/>
</dbReference>
<feature type="repeat" description="TPR" evidence="8">
    <location>
        <begin position="434"/>
        <end position="467"/>
    </location>
</feature>
<name>A0A9J6BJ31_POLVA</name>
<dbReference type="Gene3D" id="1.25.40.10">
    <property type="entry name" value="Tetratricopeptide repeat domain"/>
    <property type="match status" value="1"/>
</dbReference>
<gene>
    <name evidence="9" type="ORF">PVAND_017579</name>
</gene>
<dbReference type="PANTHER" id="PTHR10130">
    <property type="entry name" value="PEROXISOMAL TARGETING SIGNAL 1 RECEPTOR PEX5"/>
    <property type="match status" value="1"/>
</dbReference>
<dbReference type="GO" id="GO:0005829">
    <property type="term" value="C:cytosol"/>
    <property type="evidence" value="ECO:0007669"/>
    <property type="project" value="TreeGrafter"/>
</dbReference>
<accession>A0A9J6BJ31</accession>
<dbReference type="PROSITE" id="PS50005">
    <property type="entry name" value="TPR"/>
    <property type="match status" value="4"/>
</dbReference>
<evidence type="ECO:0000256" key="8">
    <source>
        <dbReference type="PROSITE-ProRule" id="PRU00339"/>
    </source>
</evidence>
<comment type="caution">
    <text evidence="9">The sequence shown here is derived from an EMBL/GenBank/DDBJ whole genome shotgun (WGS) entry which is preliminary data.</text>
</comment>
<keyword evidence="4" id="KW-0963">Cytoplasm</keyword>
<feature type="repeat" description="TPR" evidence="8">
    <location>
        <begin position="284"/>
        <end position="317"/>
    </location>
</feature>
<keyword evidence="7" id="KW-0576">Peroxisome</keyword>
<proteinExistence type="inferred from homology"/>
<comment type="subcellular location">
    <subcellularLocation>
        <location evidence="2">Cytoplasm</location>
    </subcellularLocation>
    <subcellularLocation>
        <location evidence="1">Peroxisome</location>
    </subcellularLocation>
</comment>
<dbReference type="InterPro" id="IPR011990">
    <property type="entry name" value="TPR-like_helical_dom_sf"/>
</dbReference>
<dbReference type="InterPro" id="IPR019734">
    <property type="entry name" value="TPR_rpt"/>
</dbReference>
<comment type="similarity">
    <text evidence="3">Belongs to the peroxisomal targeting signal receptor family.</text>
</comment>
<dbReference type="SUPFAM" id="SSF48452">
    <property type="entry name" value="TPR-like"/>
    <property type="match status" value="1"/>
</dbReference>
<feature type="repeat" description="TPR" evidence="8">
    <location>
        <begin position="400"/>
        <end position="433"/>
    </location>
</feature>
<evidence type="ECO:0000256" key="6">
    <source>
        <dbReference type="ARBA" id="ARBA00022803"/>
    </source>
</evidence>
<dbReference type="EMBL" id="JADBJN010000004">
    <property type="protein sequence ID" value="KAG5669696.1"/>
    <property type="molecule type" value="Genomic_DNA"/>
</dbReference>
<evidence type="ECO:0000256" key="2">
    <source>
        <dbReference type="ARBA" id="ARBA00004496"/>
    </source>
</evidence>
<keyword evidence="6 8" id="KW-0802">TPR repeat</keyword>
<protein>
    <recommendedName>
        <fullName evidence="11">Peroxisomal targeting signal 1 receptor</fullName>
    </recommendedName>
</protein>
<evidence type="ECO:0000256" key="3">
    <source>
        <dbReference type="ARBA" id="ARBA00005348"/>
    </source>
</evidence>
<evidence type="ECO:0000256" key="4">
    <source>
        <dbReference type="ARBA" id="ARBA00022490"/>
    </source>
</evidence>